<protein>
    <submittedName>
        <fullName evidence="1">Uncharacterized protein</fullName>
    </submittedName>
</protein>
<reference evidence="1 2" key="1">
    <citation type="submission" date="2018-06" db="EMBL/GenBank/DDBJ databases">
        <title>Complete Genomes of Monosporascus.</title>
        <authorList>
            <person name="Robinson A.J."/>
            <person name="Natvig D.O."/>
        </authorList>
    </citation>
    <scope>NUCLEOTIDE SEQUENCE [LARGE SCALE GENOMIC DNA]</scope>
    <source>
        <strain evidence="1 2">CBS 110550</strain>
    </source>
</reference>
<organism evidence="1 2">
    <name type="scientific">Monosporascus ibericus</name>
    <dbReference type="NCBI Taxonomy" id="155417"/>
    <lineage>
        <taxon>Eukaryota</taxon>
        <taxon>Fungi</taxon>
        <taxon>Dikarya</taxon>
        <taxon>Ascomycota</taxon>
        <taxon>Pezizomycotina</taxon>
        <taxon>Sordariomycetes</taxon>
        <taxon>Xylariomycetidae</taxon>
        <taxon>Xylariales</taxon>
        <taxon>Xylariales incertae sedis</taxon>
        <taxon>Monosporascus</taxon>
    </lineage>
</organism>
<keyword evidence="2" id="KW-1185">Reference proteome</keyword>
<dbReference type="OrthoDB" id="4770821at2759"/>
<accession>A0A4Q4SSG3</accession>
<dbReference type="EMBL" id="QJNU01001572">
    <property type="protein sequence ID" value="RYO75034.1"/>
    <property type="molecule type" value="Genomic_DNA"/>
</dbReference>
<evidence type="ECO:0000313" key="2">
    <source>
        <dbReference type="Proteomes" id="UP000293360"/>
    </source>
</evidence>
<name>A0A4Q4SSG3_9PEZI</name>
<proteinExistence type="predicted"/>
<dbReference type="AlphaFoldDB" id="A0A4Q4SSG3"/>
<sequence length="121" mass="13527">MILLCYRWPLWTVNGKEVMSHMLLKYGSNAETQCARHVKAASHALRFASSNLNPETDEFWPQDSINKKPGYTAYVPSAHDCALWTVIPAYNGDMHMVQSCNHSLYGAGRAVEIPDMPDTVG</sequence>
<gene>
    <name evidence="1" type="ORF">DL764_010606</name>
</gene>
<evidence type="ECO:0000313" key="1">
    <source>
        <dbReference type="EMBL" id="RYO75034.1"/>
    </source>
</evidence>
<comment type="caution">
    <text evidence="1">The sequence shown here is derived from an EMBL/GenBank/DDBJ whole genome shotgun (WGS) entry which is preliminary data.</text>
</comment>
<dbReference type="Proteomes" id="UP000293360">
    <property type="component" value="Unassembled WGS sequence"/>
</dbReference>